<sequence length="114" mass="13175">MPGPTSSKAPSFNGETSELLEFFKYFKDLADSCSLTDAEKCKSVVRYVDRVTKRFWVTLSGYESQDYDTFKANILSQYLGTEKGIKYTLCDLEHIVMNFVDQDISMETELLQYY</sequence>
<keyword evidence="2" id="KW-1185">Reference proteome</keyword>
<reference evidence="1" key="1">
    <citation type="journal article" date="2021" name="New Phytol.">
        <title>Evolutionary innovations through gain and loss of genes in the ectomycorrhizal Boletales.</title>
        <authorList>
            <person name="Wu G."/>
            <person name="Miyauchi S."/>
            <person name="Morin E."/>
            <person name="Kuo A."/>
            <person name="Drula E."/>
            <person name="Varga T."/>
            <person name="Kohler A."/>
            <person name="Feng B."/>
            <person name="Cao Y."/>
            <person name="Lipzen A."/>
            <person name="Daum C."/>
            <person name="Hundley H."/>
            <person name="Pangilinan J."/>
            <person name="Johnson J."/>
            <person name="Barry K."/>
            <person name="LaButti K."/>
            <person name="Ng V."/>
            <person name="Ahrendt S."/>
            <person name="Min B."/>
            <person name="Choi I.G."/>
            <person name="Park H."/>
            <person name="Plett J.M."/>
            <person name="Magnuson J."/>
            <person name="Spatafora J.W."/>
            <person name="Nagy L.G."/>
            <person name="Henrissat B."/>
            <person name="Grigoriev I.V."/>
            <person name="Yang Z.L."/>
            <person name="Xu J."/>
            <person name="Martin F.M."/>
        </authorList>
    </citation>
    <scope>NUCLEOTIDE SEQUENCE</scope>
    <source>
        <strain evidence="1">KUC20120723A-06</strain>
    </source>
</reference>
<evidence type="ECO:0000313" key="1">
    <source>
        <dbReference type="EMBL" id="KAH7922154.1"/>
    </source>
</evidence>
<accession>A0ACB8B988</accession>
<dbReference type="Proteomes" id="UP000790709">
    <property type="component" value="Unassembled WGS sequence"/>
</dbReference>
<proteinExistence type="predicted"/>
<protein>
    <submittedName>
        <fullName evidence="1">Uncharacterized protein</fullName>
    </submittedName>
</protein>
<dbReference type="EMBL" id="MU266496">
    <property type="protein sequence ID" value="KAH7922154.1"/>
    <property type="molecule type" value="Genomic_DNA"/>
</dbReference>
<gene>
    <name evidence="1" type="ORF">BV22DRAFT_1106781</name>
</gene>
<organism evidence="1 2">
    <name type="scientific">Leucogyrophana mollusca</name>
    <dbReference type="NCBI Taxonomy" id="85980"/>
    <lineage>
        <taxon>Eukaryota</taxon>
        <taxon>Fungi</taxon>
        <taxon>Dikarya</taxon>
        <taxon>Basidiomycota</taxon>
        <taxon>Agaricomycotina</taxon>
        <taxon>Agaricomycetes</taxon>
        <taxon>Agaricomycetidae</taxon>
        <taxon>Boletales</taxon>
        <taxon>Boletales incertae sedis</taxon>
        <taxon>Leucogyrophana</taxon>
    </lineage>
</organism>
<comment type="caution">
    <text evidence="1">The sequence shown here is derived from an EMBL/GenBank/DDBJ whole genome shotgun (WGS) entry which is preliminary data.</text>
</comment>
<name>A0ACB8B988_9AGAM</name>
<evidence type="ECO:0000313" key="2">
    <source>
        <dbReference type="Proteomes" id="UP000790709"/>
    </source>
</evidence>